<protein>
    <submittedName>
        <fullName evidence="15">PTS glucose transporter subunit IIABC</fullName>
    </submittedName>
</protein>
<dbReference type="InterPro" id="IPR003352">
    <property type="entry name" value="PTS_EIIC"/>
</dbReference>
<evidence type="ECO:0000259" key="14">
    <source>
        <dbReference type="PROSITE" id="PS51103"/>
    </source>
</evidence>
<organism evidence="15 16">
    <name type="scientific">Companilactobacillus alimentarius DSM 20249</name>
    <dbReference type="NCBI Taxonomy" id="1423720"/>
    <lineage>
        <taxon>Bacteria</taxon>
        <taxon>Bacillati</taxon>
        <taxon>Bacillota</taxon>
        <taxon>Bacilli</taxon>
        <taxon>Lactobacillales</taxon>
        <taxon>Lactobacillaceae</taxon>
        <taxon>Companilactobacillus</taxon>
    </lineage>
</organism>
<sequence length="547" mass="58650">MSKNKGGSTAFAALQNVGKTFMLPIALLPVAGLFLGVGASFTGASFIKMYHLESILGPGTFLNRLLTIFNDCGSVIFNNLGLLFAVSVALGLAKSEKGVAALSALVGYFMMYATMTSAIVNFGELGRLKKIGGLLTNMLGFTNTMNTGVFGGIFIGLICVWLHNKYYKIKFPDAISFFGGTHFSPIAGALAGIVGGFIMAFLWPYIAMGIAGLGTLIGKAGYFGTFFYAYVYRALIPFGLHHVFYLPFWQTAVGGTAHIAGKSIVGAQNIVFAQLGAGQKISWQAARYFAFEFPVMIGGFPAAALAMYHCAKKNKRKDVKGLLLSSSLTSILTGITEPLEFTVLFASPFLFWGIHCVLFAFSAVFVSLFKIGVGFTFSGGLLDMILYGVLPGQARTNWLALIPLILFYFALYYFVFRFAILKFNLKTPGREDDEEESTLHTKQDYVAEKNSSSTSTTVDSNDNSAADDSVPAMIVNGLGGKSNISTLEACATRLRVSVKNPDIVKKGLLKSTGAVGTVIHGTGVQVIYGTKVSTIGPEVEDYLGIED</sequence>
<keyword evidence="7 12" id="KW-0812">Transmembrane</keyword>
<accession>A0A2K9HNR4</accession>
<gene>
    <name evidence="15" type="ORF">LA20249_06825</name>
</gene>
<dbReference type="GO" id="GO:0090563">
    <property type="term" value="F:protein-phosphocysteine-sugar phosphotransferase activity"/>
    <property type="evidence" value="ECO:0007669"/>
    <property type="project" value="TreeGrafter"/>
</dbReference>
<feature type="transmembrane region" description="Helical" evidence="12">
    <location>
        <begin position="99"/>
        <end position="120"/>
    </location>
</feature>
<feature type="domain" description="PTS EIIC type-1" evidence="14">
    <location>
        <begin position="8"/>
        <end position="432"/>
    </location>
</feature>
<proteinExistence type="predicted"/>
<evidence type="ECO:0000259" key="13">
    <source>
        <dbReference type="PROSITE" id="PS51098"/>
    </source>
</evidence>
<keyword evidence="5" id="KW-0808">Transferase</keyword>
<dbReference type="GO" id="GO:0008982">
    <property type="term" value="F:protein-N(PI)-phosphohistidine-sugar phosphotransferase activity"/>
    <property type="evidence" value="ECO:0007669"/>
    <property type="project" value="InterPro"/>
</dbReference>
<feature type="transmembrane region" description="Helical" evidence="12">
    <location>
        <begin position="243"/>
        <end position="265"/>
    </location>
</feature>
<feature type="transmembrane region" description="Helical" evidence="12">
    <location>
        <begin position="140"/>
        <end position="162"/>
    </location>
</feature>
<dbReference type="PROSITE" id="PS51103">
    <property type="entry name" value="PTS_EIIC_TYPE_1"/>
    <property type="match status" value="1"/>
</dbReference>
<evidence type="ECO:0000313" key="16">
    <source>
        <dbReference type="Proteomes" id="UP000234653"/>
    </source>
</evidence>
<dbReference type="Gene3D" id="3.30.1360.60">
    <property type="entry name" value="Glucose permease domain IIB"/>
    <property type="match status" value="1"/>
</dbReference>
<evidence type="ECO:0000256" key="11">
    <source>
        <dbReference type="PROSITE-ProRule" id="PRU00421"/>
    </source>
</evidence>
<evidence type="ECO:0000256" key="7">
    <source>
        <dbReference type="ARBA" id="ARBA00022692"/>
    </source>
</evidence>
<dbReference type="Pfam" id="PF02378">
    <property type="entry name" value="PTS_EIIC"/>
    <property type="match status" value="1"/>
</dbReference>
<keyword evidence="9 12" id="KW-1133">Transmembrane helix</keyword>
<dbReference type="AlphaFoldDB" id="A0A2K9HNR4"/>
<feature type="transmembrane region" description="Helical" evidence="12">
    <location>
        <begin position="209"/>
        <end position="231"/>
    </location>
</feature>
<name>A0A2K9HNR4_9LACO</name>
<dbReference type="GO" id="GO:0009401">
    <property type="term" value="P:phosphoenolpyruvate-dependent sugar phosphotransferase system"/>
    <property type="evidence" value="ECO:0007669"/>
    <property type="project" value="UniProtKB-KW"/>
</dbReference>
<evidence type="ECO:0000256" key="3">
    <source>
        <dbReference type="ARBA" id="ARBA00022475"/>
    </source>
</evidence>
<dbReference type="InterPro" id="IPR036878">
    <property type="entry name" value="Glu_permease_IIB"/>
</dbReference>
<comment type="subcellular location">
    <subcellularLocation>
        <location evidence="1">Cell membrane</location>
        <topology evidence="1">Multi-pass membrane protein</topology>
    </subcellularLocation>
</comment>
<evidence type="ECO:0000256" key="4">
    <source>
        <dbReference type="ARBA" id="ARBA00022597"/>
    </source>
</evidence>
<dbReference type="InterPro" id="IPR013013">
    <property type="entry name" value="PTS_EIIC_1"/>
</dbReference>
<dbReference type="PANTHER" id="PTHR30009">
    <property type="entry name" value="CYTOCHROME C-TYPE SYNTHESIS PROTEIN AND PTS TRANSMEMBRANE COMPONENT"/>
    <property type="match status" value="1"/>
</dbReference>
<feature type="transmembrane region" description="Helical" evidence="12">
    <location>
        <begin position="341"/>
        <end position="361"/>
    </location>
</feature>
<dbReference type="RefSeq" id="WP_057738416.1">
    <property type="nucleotide sequence ID" value="NZ_AZDQ01000018.1"/>
</dbReference>
<keyword evidence="3" id="KW-1003">Cell membrane</keyword>
<keyword evidence="2" id="KW-0813">Transport</keyword>
<dbReference type="PANTHER" id="PTHR30009:SF24">
    <property type="entry name" value="PTS SYSTEM, IIBC COMPONENT"/>
    <property type="match status" value="1"/>
</dbReference>
<keyword evidence="8" id="KW-0418">Kinase</keyword>
<dbReference type="SUPFAM" id="SSF55604">
    <property type="entry name" value="Glucose permease domain IIB"/>
    <property type="match status" value="1"/>
</dbReference>
<evidence type="ECO:0000256" key="5">
    <source>
        <dbReference type="ARBA" id="ARBA00022679"/>
    </source>
</evidence>
<keyword evidence="16" id="KW-1185">Reference proteome</keyword>
<dbReference type="InterPro" id="IPR018113">
    <property type="entry name" value="PTrfase_EIIB_Cys"/>
</dbReference>
<dbReference type="GO" id="GO:0005886">
    <property type="term" value="C:plasma membrane"/>
    <property type="evidence" value="ECO:0007669"/>
    <property type="project" value="UniProtKB-SubCell"/>
</dbReference>
<dbReference type="PROSITE" id="PS51098">
    <property type="entry name" value="PTS_EIIB_TYPE_1"/>
    <property type="match status" value="1"/>
</dbReference>
<dbReference type="Pfam" id="PF00367">
    <property type="entry name" value="PTS_EIIB"/>
    <property type="match status" value="1"/>
</dbReference>
<feature type="transmembrane region" description="Helical" evidence="12">
    <location>
        <begin position="396"/>
        <end position="416"/>
    </location>
</feature>
<evidence type="ECO:0000256" key="6">
    <source>
        <dbReference type="ARBA" id="ARBA00022683"/>
    </source>
</evidence>
<dbReference type="OrthoDB" id="9764327at2"/>
<feature type="transmembrane region" description="Helical" evidence="12">
    <location>
        <begin position="183"/>
        <end position="203"/>
    </location>
</feature>
<dbReference type="CDD" id="cd00212">
    <property type="entry name" value="PTS_IIB_glc"/>
    <property type="match status" value="1"/>
</dbReference>
<feature type="transmembrane region" description="Helical" evidence="12">
    <location>
        <begin position="21"/>
        <end position="47"/>
    </location>
</feature>
<dbReference type="NCBIfam" id="TIGR00826">
    <property type="entry name" value="EIIB_glc"/>
    <property type="match status" value="1"/>
</dbReference>
<keyword evidence="4 15" id="KW-0762">Sugar transport</keyword>
<feature type="active site" description="Phosphocysteine intermediate; for EIIB activity" evidence="11">
    <location>
        <position position="490"/>
    </location>
</feature>
<evidence type="ECO:0000256" key="8">
    <source>
        <dbReference type="ARBA" id="ARBA00022777"/>
    </source>
</evidence>
<feature type="transmembrane region" description="Helical" evidence="12">
    <location>
        <begin position="368"/>
        <end position="390"/>
    </location>
</feature>
<dbReference type="EMBL" id="CP018867">
    <property type="protein sequence ID" value="AUI71903.1"/>
    <property type="molecule type" value="Genomic_DNA"/>
</dbReference>
<evidence type="ECO:0000313" key="15">
    <source>
        <dbReference type="EMBL" id="AUI71903.1"/>
    </source>
</evidence>
<feature type="domain" description="PTS EIIB type-1" evidence="13">
    <location>
        <begin position="468"/>
        <end position="547"/>
    </location>
</feature>
<keyword evidence="6" id="KW-0598">Phosphotransferase system</keyword>
<keyword evidence="10 12" id="KW-0472">Membrane</keyword>
<evidence type="ECO:0000256" key="12">
    <source>
        <dbReference type="SAM" id="Phobius"/>
    </source>
</evidence>
<dbReference type="GO" id="GO:0016301">
    <property type="term" value="F:kinase activity"/>
    <property type="evidence" value="ECO:0007669"/>
    <property type="project" value="UniProtKB-KW"/>
</dbReference>
<dbReference type="STRING" id="1423720.FC67_GL000484"/>
<dbReference type="InterPro" id="IPR050429">
    <property type="entry name" value="PTS_Glucose_EIICBA"/>
</dbReference>
<dbReference type="InterPro" id="IPR001996">
    <property type="entry name" value="PTS_IIB_1"/>
</dbReference>
<dbReference type="KEGG" id="lali:LA20249_06825"/>
<evidence type="ECO:0000256" key="9">
    <source>
        <dbReference type="ARBA" id="ARBA00022989"/>
    </source>
</evidence>
<feature type="transmembrane region" description="Helical" evidence="12">
    <location>
        <begin position="285"/>
        <end position="307"/>
    </location>
</feature>
<dbReference type="PROSITE" id="PS01035">
    <property type="entry name" value="PTS_EIIB_TYPE_1_CYS"/>
    <property type="match status" value="1"/>
</dbReference>
<dbReference type="Proteomes" id="UP000234653">
    <property type="component" value="Chromosome"/>
</dbReference>
<evidence type="ECO:0000256" key="10">
    <source>
        <dbReference type="ARBA" id="ARBA00023136"/>
    </source>
</evidence>
<evidence type="ECO:0000256" key="1">
    <source>
        <dbReference type="ARBA" id="ARBA00004651"/>
    </source>
</evidence>
<evidence type="ECO:0000256" key="2">
    <source>
        <dbReference type="ARBA" id="ARBA00022448"/>
    </source>
</evidence>
<reference evidence="15 16" key="1">
    <citation type="submission" date="2016-12" db="EMBL/GenBank/DDBJ databases">
        <title>The whole genome sequencing and assembly of Lactobacillus alimentarius DSM 20249T strain.</title>
        <authorList>
            <person name="Lee Y.-J."/>
            <person name="Yi H."/>
            <person name="Bahn Y.-S."/>
            <person name="Kim J.F."/>
            <person name="Lee D.-W."/>
        </authorList>
    </citation>
    <scope>NUCLEOTIDE SEQUENCE [LARGE SCALE GENOMIC DNA]</scope>
    <source>
        <strain evidence="15 16">DSM 20249</strain>
    </source>
</reference>
<feature type="transmembrane region" description="Helical" evidence="12">
    <location>
        <begin position="67"/>
        <end position="92"/>
    </location>
</feature>